<dbReference type="InterPro" id="IPR035892">
    <property type="entry name" value="C2_domain_sf"/>
</dbReference>
<dbReference type="PROSITE" id="PS50004">
    <property type="entry name" value="C2"/>
    <property type="match status" value="1"/>
</dbReference>
<dbReference type="InterPro" id="IPR001192">
    <property type="entry name" value="PI-PLC_fam"/>
</dbReference>
<dbReference type="AlphaFoldDB" id="A0A816G5L6"/>
<feature type="domain" description="C2" evidence="1">
    <location>
        <begin position="1"/>
        <end position="86"/>
    </location>
</feature>
<dbReference type="GO" id="GO:0004435">
    <property type="term" value="F:phosphatidylinositol-4,5-bisphosphate phospholipase C activity"/>
    <property type="evidence" value="ECO:0007669"/>
    <property type="project" value="TreeGrafter"/>
</dbReference>
<sequence>SDPYVEISTYGIEVDSTKHRTPAVRNNGLNPIWNYKCHVDIYCPELCLLKFQVRDEDRHSGSSFLGQACYPFTALQLGYRHIKLKAKDGDYIHGTIFVHISIEDL</sequence>
<dbReference type="InterPro" id="IPR000008">
    <property type="entry name" value="C2_dom"/>
</dbReference>
<dbReference type="Pfam" id="PF00168">
    <property type="entry name" value="C2"/>
    <property type="match status" value="1"/>
</dbReference>
<dbReference type="PANTHER" id="PTHR10336">
    <property type="entry name" value="PHOSPHOINOSITIDE-SPECIFIC PHOSPHOLIPASE C FAMILY PROTEIN"/>
    <property type="match status" value="1"/>
</dbReference>
<dbReference type="EMBL" id="CAJNOR010012813">
    <property type="protein sequence ID" value="CAF1669882.1"/>
    <property type="molecule type" value="Genomic_DNA"/>
</dbReference>
<keyword evidence="3" id="KW-1185">Reference proteome</keyword>
<dbReference type="SMART" id="SM00239">
    <property type="entry name" value="C2"/>
    <property type="match status" value="1"/>
</dbReference>
<name>A0A816G5L6_ADIRI</name>
<gene>
    <name evidence="2" type="ORF">XAT740_LOCUS58470</name>
</gene>
<protein>
    <recommendedName>
        <fullName evidence="1">C2 domain-containing protein</fullName>
    </recommendedName>
</protein>
<evidence type="ECO:0000313" key="3">
    <source>
        <dbReference type="Proteomes" id="UP000663828"/>
    </source>
</evidence>
<evidence type="ECO:0000313" key="2">
    <source>
        <dbReference type="EMBL" id="CAF1669882.1"/>
    </source>
</evidence>
<dbReference type="Proteomes" id="UP000663828">
    <property type="component" value="Unassembled WGS sequence"/>
</dbReference>
<dbReference type="GO" id="GO:0035556">
    <property type="term" value="P:intracellular signal transduction"/>
    <property type="evidence" value="ECO:0007669"/>
    <property type="project" value="InterPro"/>
</dbReference>
<comment type="caution">
    <text evidence="2">The sequence shown here is derived from an EMBL/GenBank/DDBJ whole genome shotgun (WGS) entry which is preliminary data.</text>
</comment>
<dbReference type="CDD" id="cd00275">
    <property type="entry name" value="C2_PLC_like"/>
    <property type="match status" value="1"/>
</dbReference>
<dbReference type="Gene3D" id="2.60.40.150">
    <property type="entry name" value="C2 domain"/>
    <property type="match status" value="1"/>
</dbReference>
<evidence type="ECO:0000259" key="1">
    <source>
        <dbReference type="PROSITE" id="PS50004"/>
    </source>
</evidence>
<accession>A0A816G5L6</accession>
<proteinExistence type="predicted"/>
<organism evidence="2 3">
    <name type="scientific">Adineta ricciae</name>
    <name type="common">Rotifer</name>
    <dbReference type="NCBI Taxonomy" id="249248"/>
    <lineage>
        <taxon>Eukaryota</taxon>
        <taxon>Metazoa</taxon>
        <taxon>Spiralia</taxon>
        <taxon>Gnathifera</taxon>
        <taxon>Rotifera</taxon>
        <taxon>Eurotatoria</taxon>
        <taxon>Bdelloidea</taxon>
        <taxon>Adinetida</taxon>
        <taxon>Adinetidae</taxon>
        <taxon>Adineta</taxon>
    </lineage>
</organism>
<feature type="non-terminal residue" evidence="2">
    <location>
        <position position="1"/>
    </location>
</feature>
<reference evidence="2" key="1">
    <citation type="submission" date="2021-02" db="EMBL/GenBank/DDBJ databases">
        <authorList>
            <person name="Nowell W R."/>
        </authorList>
    </citation>
    <scope>NUCLEOTIDE SEQUENCE</scope>
</reference>
<dbReference type="SUPFAM" id="SSF49562">
    <property type="entry name" value="C2 domain (Calcium/lipid-binding domain, CaLB)"/>
    <property type="match status" value="1"/>
</dbReference>